<dbReference type="Proteomes" id="UP000650524">
    <property type="component" value="Unassembled WGS sequence"/>
</dbReference>
<dbReference type="Pfam" id="PF00873">
    <property type="entry name" value="ACR_tran"/>
    <property type="match status" value="1"/>
</dbReference>
<keyword evidence="8 9" id="KW-0472">Membrane</keyword>
<feature type="transmembrane region" description="Helical" evidence="9">
    <location>
        <begin position="342"/>
        <end position="361"/>
    </location>
</feature>
<dbReference type="GO" id="GO:0042910">
    <property type="term" value="F:xenobiotic transmembrane transporter activity"/>
    <property type="evidence" value="ECO:0007669"/>
    <property type="project" value="TreeGrafter"/>
</dbReference>
<dbReference type="Gene3D" id="3.30.70.1440">
    <property type="entry name" value="Multidrug efflux transporter AcrB pore domain"/>
    <property type="match status" value="1"/>
</dbReference>
<organism evidence="10 11">
    <name type="scientific">Candidatus Desulfacyla euxinica</name>
    <dbReference type="NCBI Taxonomy" id="2841693"/>
    <lineage>
        <taxon>Bacteria</taxon>
        <taxon>Deltaproteobacteria</taxon>
        <taxon>Candidatus Desulfacyla</taxon>
    </lineage>
</organism>
<name>A0A8J6N3R8_9DELT</name>
<evidence type="ECO:0000313" key="11">
    <source>
        <dbReference type="Proteomes" id="UP000650524"/>
    </source>
</evidence>
<dbReference type="FunFam" id="3.30.70.1430:FF:000001">
    <property type="entry name" value="Efflux pump membrane transporter"/>
    <property type="match status" value="1"/>
</dbReference>
<keyword evidence="4" id="KW-1003">Cell membrane</keyword>
<dbReference type="InterPro" id="IPR027463">
    <property type="entry name" value="AcrB_DN_DC_subdom"/>
</dbReference>
<keyword evidence="6 9" id="KW-0812">Transmembrane</keyword>
<dbReference type="GO" id="GO:0009636">
    <property type="term" value="P:response to toxic substance"/>
    <property type="evidence" value="ECO:0007669"/>
    <property type="project" value="UniProtKB-ARBA"/>
</dbReference>
<dbReference type="InterPro" id="IPR004764">
    <property type="entry name" value="MdtF-like"/>
</dbReference>
<feature type="transmembrane region" description="Helical" evidence="9">
    <location>
        <begin position="368"/>
        <end position="390"/>
    </location>
</feature>
<feature type="transmembrane region" description="Helical" evidence="9">
    <location>
        <begin position="530"/>
        <end position="551"/>
    </location>
</feature>
<evidence type="ECO:0000256" key="2">
    <source>
        <dbReference type="ARBA" id="ARBA00010942"/>
    </source>
</evidence>
<feature type="transmembrane region" description="Helical" evidence="9">
    <location>
        <begin position="471"/>
        <end position="498"/>
    </location>
</feature>
<keyword evidence="5" id="KW-0997">Cell inner membrane</keyword>
<protein>
    <submittedName>
        <fullName evidence="10">Multidrug efflux RND transporter permease subunit</fullName>
    </submittedName>
</protein>
<dbReference type="InterPro" id="IPR001036">
    <property type="entry name" value="Acrflvin-R"/>
</dbReference>
<accession>A0A8J6N3R8</accession>
<feature type="transmembrane region" description="Helical" evidence="9">
    <location>
        <begin position="892"/>
        <end position="912"/>
    </location>
</feature>
<evidence type="ECO:0000256" key="3">
    <source>
        <dbReference type="ARBA" id="ARBA00022448"/>
    </source>
</evidence>
<evidence type="ECO:0000256" key="4">
    <source>
        <dbReference type="ARBA" id="ARBA00022475"/>
    </source>
</evidence>
<evidence type="ECO:0000256" key="7">
    <source>
        <dbReference type="ARBA" id="ARBA00022989"/>
    </source>
</evidence>
<gene>
    <name evidence="10" type="ORF">H8E19_18295</name>
</gene>
<dbReference type="PRINTS" id="PR00702">
    <property type="entry name" value="ACRIFLAVINRP"/>
</dbReference>
<dbReference type="SUPFAM" id="SSF82714">
    <property type="entry name" value="Multidrug efflux transporter AcrB TolC docking domain, DN and DC subdomains"/>
    <property type="match status" value="2"/>
</dbReference>
<comment type="subcellular location">
    <subcellularLocation>
        <location evidence="1">Cell inner membrane</location>
        <topology evidence="1">Multi-pass membrane protein</topology>
    </subcellularLocation>
</comment>
<feature type="transmembrane region" description="Helical" evidence="9">
    <location>
        <begin position="12"/>
        <end position="31"/>
    </location>
</feature>
<comment type="similarity">
    <text evidence="2">Belongs to the resistance-nodulation-cell division (RND) (TC 2.A.6) family.</text>
</comment>
<dbReference type="NCBIfam" id="NF000282">
    <property type="entry name" value="RND_permease_1"/>
    <property type="match status" value="1"/>
</dbReference>
<feature type="transmembrane region" description="Helical" evidence="9">
    <location>
        <begin position="868"/>
        <end position="885"/>
    </location>
</feature>
<dbReference type="PANTHER" id="PTHR32063:SF11">
    <property type="entry name" value="CATION OR DRUG EFFLUX SYSTEM PROTEIN"/>
    <property type="match status" value="1"/>
</dbReference>
<dbReference type="SUPFAM" id="SSF82693">
    <property type="entry name" value="Multidrug efflux transporter AcrB pore domain, PN1, PN2, PC1 and PC2 subdomains"/>
    <property type="match status" value="4"/>
</dbReference>
<feature type="transmembrane region" description="Helical" evidence="9">
    <location>
        <begin position="924"/>
        <end position="944"/>
    </location>
</feature>
<evidence type="ECO:0000256" key="6">
    <source>
        <dbReference type="ARBA" id="ARBA00022692"/>
    </source>
</evidence>
<dbReference type="GO" id="GO:0005886">
    <property type="term" value="C:plasma membrane"/>
    <property type="evidence" value="ECO:0007669"/>
    <property type="project" value="UniProtKB-SubCell"/>
</dbReference>
<feature type="transmembrane region" description="Helical" evidence="9">
    <location>
        <begin position="997"/>
        <end position="1023"/>
    </location>
</feature>
<dbReference type="GO" id="GO:0015562">
    <property type="term" value="F:efflux transmembrane transporter activity"/>
    <property type="evidence" value="ECO:0007669"/>
    <property type="project" value="InterPro"/>
</dbReference>
<dbReference type="NCBIfam" id="TIGR00915">
    <property type="entry name" value="2A0602"/>
    <property type="match status" value="1"/>
</dbReference>
<dbReference type="Gene3D" id="1.20.1640.10">
    <property type="entry name" value="Multidrug efflux transporter AcrB transmembrane domain"/>
    <property type="match status" value="2"/>
</dbReference>
<dbReference type="SUPFAM" id="SSF82866">
    <property type="entry name" value="Multidrug efflux transporter AcrB transmembrane domain"/>
    <property type="match status" value="2"/>
</dbReference>
<dbReference type="PANTHER" id="PTHR32063">
    <property type="match status" value="1"/>
</dbReference>
<proteinExistence type="inferred from homology"/>
<keyword evidence="7 9" id="KW-1133">Transmembrane helix</keyword>
<dbReference type="EMBL" id="JACNJD010000378">
    <property type="protein sequence ID" value="MBC8179359.1"/>
    <property type="molecule type" value="Genomic_DNA"/>
</dbReference>
<dbReference type="Gene3D" id="3.30.70.1430">
    <property type="entry name" value="Multidrug efflux transporter AcrB pore domain"/>
    <property type="match status" value="2"/>
</dbReference>
<evidence type="ECO:0000256" key="9">
    <source>
        <dbReference type="SAM" id="Phobius"/>
    </source>
</evidence>
<evidence type="ECO:0000256" key="8">
    <source>
        <dbReference type="ARBA" id="ARBA00023136"/>
    </source>
</evidence>
<keyword evidence="3" id="KW-0813">Transport</keyword>
<dbReference type="AlphaFoldDB" id="A0A8J6N3R8"/>
<dbReference type="FunFam" id="1.20.1640.10:FF:000001">
    <property type="entry name" value="Efflux pump membrane transporter"/>
    <property type="match status" value="1"/>
</dbReference>
<feature type="transmembrane region" description="Helical" evidence="9">
    <location>
        <begin position="964"/>
        <end position="985"/>
    </location>
</feature>
<evidence type="ECO:0000256" key="1">
    <source>
        <dbReference type="ARBA" id="ARBA00004429"/>
    </source>
</evidence>
<evidence type="ECO:0000313" key="10">
    <source>
        <dbReference type="EMBL" id="MBC8179359.1"/>
    </source>
</evidence>
<evidence type="ECO:0000256" key="5">
    <source>
        <dbReference type="ARBA" id="ARBA00022519"/>
    </source>
</evidence>
<feature type="transmembrane region" description="Helical" evidence="9">
    <location>
        <begin position="439"/>
        <end position="459"/>
    </location>
</feature>
<dbReference type="Gene3D" id="3.30.70.1320">
    <property type="entry name" value="Multidrug efflux transporter AcrB pore domain like"/>
    <property type="match status" value="1"/>
</dbReference>
<dbReference type="Gene3D" id="3.30.2090.10">
    <property type="entry name" value="Multidrug efflux transporter AcrB TolC docking domain, DN and DC subdomains"/>
    <property type="match status" value="2"/>
</dbReference>
<reference evidence="10 11" key="1">
    <citation type="submission" date="2020-08" db="EMBL/GenBank/DDBJ databases">
        <title>Bridging the membrane lipid divide: bacteria of the FCB group superphylum have the potential to synthesize archaeal ether lipids.</title>
        <authorList>
            <person name="Villanueva L."/>
            <person name="Von Meijenfeldt F.A.B."/>
            <person name="Westbye A.B."/>
            <person name="Yadav S."/>
            <person name="Hopmans E.C."/>
            <person name="Dutilh B.E."/>
            <person name="Sinninghe Damste J.S."/>
        </authorList>
    </citation>
    <scope>NUCLEOTIDE SEQUENCE [LARGE SCALE GENOMIC DNA]</scope>
    <source>
        <strain evidence="10">NIOZ-UU27</strain>
    </source>
</reference>
<feature type="transmembrane region" description="Helical" evidence="9">
    <location>
        <begin position="396"/>
        <end position="418"/>
    </location>
</feature>
<sequence>MFVNFFIKRPIFSGVIAIVIVIAGAVCIPILPVAQFPEISPPTVQVTTTYTGAAAEVVELTVTQPIEEQVNGVEGMTYMYSTSSSDGTMKLTVTFDVGYNLQIAAVDVQNRVAIALPQVPEDVRRYGVTTKKQSTNFLMVVNLIAKDKNLDAIYLSNYANINLVDALKRIPGAGDVQIFGERKYSMRAWLEPDKLTGLDLTCNDVVDAIREQNLQVPAGQIGQPPSPPGQTFTYSITALGRLSKVPQFEDIIVRTRPDGSVVRLKDVARIELGAENYNTYAKLNEVPSTTIGVFLLPGSNALDTSKQVREVMKRLSKRFPKGIEYTIVYDTTLFVNQSIEEVIKTLFEAMFLVFIVVYIFLQNFRSTLIPAITIPVSLVGTFAVMMALGFSINTLTLFGLVLAIGLVVDDAIVVVENISRLIEEGMKPMAAAIEGMREVVGPIIATTLVLMAVFVPVAFMPGTTGQLYKQFALTIAISVGISAINALTLSPALCAIMLRPEKKHGWFFRKFNQGFDWSTKLYVKWIKGLIKVWVIVAFMFIGLMGATYYMFQIVPTGFVPDEDQGYFYVFTIGPEGSSLQRTEKVANKIEKILLSTPGVSDVLTIGGFDLINNINVPNTGTIIVVLKPWDKRKTPALSVDGIMNSVRKQTAGIAEAMVVVFNAPPIQGLSQTGGFEFELQDLTGGSFDTLSAVTQKMIKSAAEEPALLPLSSSFAVNFPQFYIDLDRTKAKSLDVSISDIFNTLQTYLGALYVNDFNKFGRIYRVYVQAEKDFRSERFDISRLYVRSGTGDMVPLSALIKVEQTRGVQTVKHYNIYRTAAIQGAAAPGYSSGQAIEAMERLAAKVLPEGYGYEWTGVAFQEKKAGGQAPIIFGLALVFVFLFLAAQYESWTLPLIIMFAVPLAILGALLAQHWRGLINDVYCQIGLVMLIGLASKNAILIVEFAKEKREQGATIVEAALEASRLRLRPILMTAFAFILGVVPLVVAKGAGAASRHALGTAVFGGMIASTFLSLLLVPVLFVVIERIREGRLRSKKVEGGADRAKDSAD</sequence>
<comment type="caution">
    <text evidence="10">The sequence shown here is derived from an EMBL/GenBank/DDBJ whole genome shotgun (WGS) entry which is preliminary data.</text>
</comment>